<feature type="non-terminal residue" evidence="1">
    <location>
        <position position="1"/>
    </location>
</feature>
<dbReference type="EMBL" id="KZ819941">
    <property type="protein sequence ID" value="PWN50349.1"/>
    <property type="molecule type" value="Genomic_DNA"/>
</dbReference>
<keyword evidence="2" id="KW-1185">Reference proteome</keyword>
<protein>
    <submittedName>
        <fullName evidence="1">Uncharacterized protein</fullName>
    </submittedName>
</protein>
<evidence type="ECO:0000313" key="2">
    <source>
        <dbReference type="Proteomes" id="UP000245626"/>
    </source>
</evidence>
<reference evidence="1 2" key="1">
    <citation type="journal article" date="2018" name="Mol. Biol. Evol.">
        <title>Broad Genomic Sampling Reveals a Smut Pathogenic Ancestry of the Fungal Clade Ustilaginomycotina.</title>
        <authorList>
            <person name="Kijpornyongpan T."/>
            <person name="Mondo S.J."/>
            <person name="Barry K."/>
            <person name="Sandor L."/>
            <person name="Lee J."/>
            <person name="Lipzen A."/>
            <person name="Pangilinan J."/>
            <person name="LaButti K."/>
            <person name="Hainaut M."/>
            <person name="Henrissat B."/>
            <person name="Grigoriev I.V."/>
            <person name="Spatafora J.W."/>
            <person name="Aime M.C."/>
        </authorList>
    </citation>
    <scope>NUCLEOTIDE SEQUENCE [LARGE SCALE GENOMIC DNA]</scope>
    <source>
        <strain evidence="1 2">SA 807</strain>
    </source>
</reference>
<proteinExistence type="predicted"/>
<name>A0ACD0NX99_9BASI</name>
<accession>A0ACD0NX99</accession>
<organism evidence="1 2">
    <name type="scientific">Violaceomyces palustris</name>
    <dbReference type="NCBI Taxonomy" id="1673888"/>
    <lineage>
        <taxon>Eukaryota</taxon>
        <taxon>Fungi</taxon>
        <taxon>Dikarya</taxon>
        <taxon>Basidiomycota</taxon>
        <taxon>Ustilaginomycotina</taxon>
        <taxon>Ustilaginomycetes</taxon>
        <taxon>Violaceomycetales</taxon>
        <taxon>Violaceomycetaceae</taxon>
        <taxon>Violaceomyces</taxon>
    </lineage>
</organism>
<dbReference type="Proteomes" id="UP000245626">
    <property type="component" value="Unassembled WGS sequence"/>
</dbReference>
<sequence>IPVVIVPLFIVGYVATKLRGGDKRGRGFDQKYDPKTGIGRGAPGFQTGVKKLQVTPEIAARLRNGENVSQEEMEESLKRFQESKATQGMTTAINKSRNQVKKEKMVQDNEWLSHLSSSPSPSGGRKKK</sequence>
<evidence type="ECO:0000313" key="1">
    <source>
        <dbReference type="EMBL" id="PWN50349.1"/>
    </source>
</evidence>
<gene>
    <name evidence="1" type="ORF">IE53DRAFT_315964</name>
</gene>